<dbReference type="EMBL" id="JAQJZJ010000003">
    <property type="protein sequence ID" value="MDA7086371.1"/>
    <property type="molecule type" value="Genomic_DNA"/>
</dbReference>
<feature type="chain" id="PRO_5045053589" evidence="1">
    <location>
        <begin position="22"/>
        <end position="50"/>
    </location>
</feature>
<dbReference type="RefSeq" id="WP_271347282.1">
    <property type="nucleotide sequence ID" value="NZ_JAQJZJ010000003.1"/>
</dbReference>
<gene>
    <name evidence="2" type="ORF">PH586_08260</name>
</gene>
<keyword evidence="3" id="KW-1185">Reference proteome</keyword>
<proteinExistence type="predicted"/>
<sequence>MKKVLQPLAWYLVLASVLAMASGVALSVATDMALTASGVEWQQPAIRAAC</sequence>
<keyword evidence="1" id="KW-0732">Signal</keyword>
<accession>A0ABT4XDU3</accession>
<comment type="caution">
    <text evidence="2">The sequence shown here is derived from an EMBL/GenBank/DDBJ whole genome shotgun (WGS) entry which is preliminary data.</text>
</comment>
<name>A0ABT4XDU3_9PSED</name>
<evidence type="ECO:0000256" key="1">
    <source>
        <dbReference type="SAM" id="SignalP"/>
    </source>
</evidence>
<evidence type="ECO:0000313" key="3">
    <source>
        <dbReference type="Proteomes" id="UP001212042"/>
    </source>
</evidence>
<organism evidence="2 3">
    <name type="scientific">Pseudomonas aestuarii</name>
    <dbReference type="NCBI Taxonomy" id="3018340"/>
    <lineage>
        <taxon>Bacteria</taxon>
        <taxon>Pseudomonadati</taxon>
        <taxon>Pseudomonadota</taxon>
        <taxon>Gammaproteobacteria</taxon>
        <taxon>Pseudomonadales</taxon>
        <taxon>Pseudomonadaceae</taxon>
        <taxon>Pseudomonas</taxon>
    </lineage>
</organism>
<protein>
    <submittedName>
        <fullName evidence="2">Uncharacterized protein</fullName>
    </submittedName>
</protein>
<reference evidence="2 3" key="1">
    <citation type="submission" date="2023-01" db="EMBL/GenBank/DDBJ databases">
        <title>Pseudomonas SA3-5T sp. nov., isolated from tidal flat sediment.</title>
        <authorList>
            <person name="Kim H.S."/>
            <person name="Kim J.-S."/>
            <person name="Suh M.K."/>
            <person name="Eom M.K."/>
            <person name="Lee J.-S."/>
        </authorList>
    </citation>
    <scope>NUCLEOTIDE SEQUENCE [LARGE SCALE GENOMIC DNA]</scope>
    <source>
        <strain evidence="2 3">SA3-5</strain>
    </source>
</reference>
<feature type="signal peptide" evidence="1">
    <location>
        <begin position="1"/>
        <end position="21"/>
    </location>
</feature>
<dbReference type="Proteomes" id="UP001212042">
    <property type="component" value="Unassembled WGS sequence"/>
</dbReference>
<evidence type="ECO:0000313" key="2">
    <source>
        <dbReference type="EMBL" id="MDA7086371.1"/>
    </source>
</evidence>